<dbReference type="InterPro" id="IPR002915">
    <property type="entry name" value="DeoC/FbaB/LacD_aldolase"/>
</dbReference>
<dbReference type="SMART" id="SM01133">
    <property type="entry name" value="DeoC"/>
    <property type="match status" value="1"/>
</dbReference>
<evidence type="ECO:0000256" key="4">
    <source>
        <dbReference type="ARBA" id="ARBA00023270"/>
    </source>
</evidence>
<dbReference type="NCBIfam" id="TIGR00126">
    <property type="entry name" value="deoC"/>
    <property type="match status" value="1"/>
</dbReference>
<accession>A0A6N9Q3T7</accession>
<feature type="active site" description="Schiff-base intermediate with acetaldehyde" evidence="7">
    <location>
        <position position="159"/>
    </location>
</feature>
<dbReference type="GO" id="GO:0016052">
    <property type="term" value="P:carbohydrate catabolic process"/>
    <property type="evidence" value="ECO:0007669"/>
    <property type="project" value="TreeGrafter"/>
</dbReference>
<evidence type="ECO:0000256" key="6">
    <source>
        <dbReference type="ARBA" id="ARBA00056337"/>
    </source>
</evidence>
<gene>
    <name evidence="7 8" type="primary">deoC</name>
    <name evidence="8" type="ORF">ERL59_10910</name>
</gene>
<comment type="subcellular location">
    <subcellularLocation>
        <location evidence="7">Cytoplasm</location>
    </subcellularLocation>
</comment>
<evidence type="ECO:0000256" key="3">
    <source>
        <dbReference type="ARBA" id="ARBA00023239"/>
    </source>
</evidence>
<keyword evidence="9" id="KW-1185">Reference proteome</keyword>
<keyword evidence="3 7" id="KW-0456">Lyase</keyword>
<dbReference type="PANTHER" id="PTHR10889:SF1">
    <property type="entry name" value="DEOXYRIBOSE-PHOSPHATE ALDOLASE"/>
    <property type="match status" value="1"/>
</dbReference>
<dbReference type="InterPro" id="IPR013785">
    <property type="entry name" value="Aldolase_TIM"/>
</dbReference>
<evidence type="ECO:0000313" key="8">
    <source>
        <dbReference type="EMBL" id="NBI29468.1"/>
    </source>
</evidence>
<evidence type="ECO:0000256" key="5">
    <source>
        <dbReference type="ARBA" id="ARBA00048791"/>
    </source>
</evidence>
<dbReference type="PANTHER" id="PTHR10889">
    <property type="entry name" value="DEOXYRIBOSE-PHOSPHATE ALDOLASE"/>
    <property type="match status" value="1"/>
</dbReference>
<dbReference type="InterPro" id="IPR011343">
    <property type="entry name" value="DeoC"/>
</dbReference>
<dbReference type="FunFam" id="3.20.20.70:FF:000044">
    <property type="entry name" value="Deoxyribose-phosphate aldolase"/>
    <property type="match status" value="1"/>
</dbReference>
<comment type="function">
    <text evidence="6 7">Catalyzes a reversible aldol reaction between acetaldehyde and D-glyceraldehyde 3-phosphate to generate 2-deoxy-D-ribose 5-phosphate.</text>
</comment>
<dbReference type="HAMAP" id="MF_00114">
    <property type="entry name" value="DeoC_type1"/>
    <property type="match status" value="1"/>
</dbReference>
<comment type="catalytic activity">
    <reaction evidence="5 7">
        <text>2-deoxy-D-ribose 5-phosphate = D-glyceraldehyde 3-phosphate + acetaldehyde</text>
        <dbReference type="Rhea" id="RHEA:12821"/>
        <dbReference type="ChEBI" id="CHEBI:15343"/>
        <dbReference type="ChEBI" id="CHEBI:59776"/>
        <dbReference type="ChEBI" id="CHEBI:62877"/>
        <dbReference type="EC" id="4.1.2.4"/>
    </reaction>
</comment>
<keyword evidence="2 7" id="KW-0963">Cytoplasm</keyword>
<sequence length="228" mass="24062">MSKPFDVSQLPKFIDHTLLKADATKAQITKLCEEAKTHQFFSVCVNSYWVGTCRELLNGTNVKIAAVAGFPLGANSSETKAFEAANCVENGAKEIDMVLAVGSLLEGDTDTVFKDIQAVTKAVENEAIVKVILETGFLNDDQIKEACQLSELAGAHFVKTSTGFGPGGATVEHIRLMKAAVSDHMEVKASGGIRDLTTALQMIEAGATRLGASSGVAIMKGTSGTSTY</sequence>
<comment type="similarity">
    <text evidence="1 7">Belongs to the DeoC/FbaB aldolase family. DeoC type 1 subfamily.</text>
</comment>
<evidence type="ECO:0000256" key="2">
    <source>
        <dbReference type="ARBA" id="ARBA00022490"/>
    </source>
</evidence>
<dbReference type="InterPro" id="IPR028581">
    <property type="entry name" value="DeoC_typeI"/>
</dbReference>
<name>A0A6N9Q3T7_9BACL</name>
<protein>
    <recommendedName>
        <fullName evidence="7">Deoxyribose-phosphate aldolase</fullName>
        <shortName evidence="7">DERA</shortName>
        <ecNumber evidence="7">4.1.2.4</ecNumber>
    </recommendedName>
    <alternativeName>
        <fullName evidence="7">2-deoxy-D-ribose 5-phosphate aldolase</fullName>
    </alternativeName>
    <alternativeName>
        <fullName evidence="7">Phosphodeoxyriboaldolase</fullName>
        <shortName evidence="7">Deoxyriboaldolase</shortName>
    </alternativeName>
</protein>
<dbReference type="GO" id="GO:0006018">
    <property type="term" value="P:2-deoxyribose 1-phosphate catabolic process"/>
    <property type="evidence" value="ECO:0007669"/>
    <property type="project" value="UniProtKB-UniRule"/>
</dbReference>
<evidence type="ECO:0000256" key="1">
    <source>
        <dbReference type="ARBA" id="ARBA00010936"/>
    </source>
</evidence>
<dbReference type="Pfam" id="PF01791">
    <property type="entry name" value="DeoC"/>
    <property type="match status" value="1"/>
</dbReference>
<dbReference type="Proteomes" id="UP000448943">
    <property type="component" value="Unassembled WGS sequence"/>
</dbReference>
<proteinExistence type="inferred from homology"/>
<dbReference type="PIRSF" id="PIRSF001357">
    <property type="entry name" value="DeoC"/>
    <property type="match status" value="1"/>
</dbReference>
<evidence type="ECO:0000256" key="7">
    <source>
        <dbReference type="HAMAP-Rule" id="MF_00114"/>
    </source>
</evidence>
<dbReference type="RefSeq" id="WP_160646278.1">
    <property type="nucleotide sequence ID" value="NZ_SIJB01000025.1"/>
</dbReference>
<feature type="active site" description="Proton donor/acceptor" evidence="7">
    <location>
        <position position="188"/>
    </location>
</feature>
<dbReference type="OrthoDB" id="9778711at2"/>
<dbReference type="SUPFAM" id="SSF51569">
    <property type="entry name" value="Aldolase"/>
    <property type="match status" value="1"/>
</dbReference>
<dbReference type="GO" id="GO:0009264">
    <property type="term" value="P:deoxyribonucleotide catabolic process"/>
    <property type="evidence" value="ECO:0007669"/>
    <property type="project" value="UniProtKB-UniRule"/>
</dbReference>
<dbReference type="UniPathway" id="UPA00002">
    <property type="reaction ID" value="UER00468"/>
</dbReference>
<comment type="pathway">
    <text evidence="7">Carbohydrate degradation; 2-deoxy-D-ribose 1-phosphate degradation; D-glyceraldehyde 3-phosphate and acetaldehyde from 2-deoxy-alpha-D-ribose 1-phosphate: step 2/2.</text>
</comment>
<dbReference type="EMBL" id="SIJB01000025">
    <property type="protein sequence ID" value="NBI29468.1"/>
    <property type="molecule type" value="Genomic_DNA"/>
</dbReference>
<evidence type="ECO:0000313" key="9">
    <source>
        <dbReference type="Proteomes" id="UP000448943"/>
    </source>
</evidence>
<dbReference type="GO" id="GO:0004139">
    <property type="term" value="F:deoxyribose-phosphate aldolase activity"/>
    <property type="evidence" value="ECO:0007669"/>
    <property type="project" value="UniProtKB-UniRule"/>
</dbReference>
<reference evidence="8 9" key="1">
    <citation type="submission" date="2019-01" db="EMBL/GenBank/DDBJ databases">
        <title>Chengkuizengella sp. nov., isolated from deep-sea sediment of East Pacific Ocean.</title>
        <authorList>
            <person name="Yang J."/>
            <person name="Lai Q."/>
            <person name="Shao Z."/>
        </authorList>
    </citation>
    <scope>NUCLEOTIDE SEQUENCE [LARGE SCALE GENOMIC DNA]</scope>
    <source>
        <strain evidence="8 9">YPA3-1-1</strain>
    </source>
</reference>
<dbReference type="AlphaFoldDB" id="A0A6N9Q3T7"/>
<dbReference type="GO" id="GO:0005737">
    <property type="term" value="C:cytoplasm"/>
    <property type="evidence" value="ECO:0007669"/>
    <property type="project" value="UniProtKB-SubCell"/>
</dbReference>
<dbReference type="EC" id="4.1.2.4" evidence="7"/>
<dbReference type="Gene3D" id="3.20.20.70">
    <property type="entry name" value="Aldolase class I"/>
    <property type="match status" value="1"/>
</dbReference>
<organism evidence="8 9">
    <name type="scientific">Chengkuizengella marina</name>
    <dbReference type="NCBI Taxonomy" id="2507566"/>
    <lineage>
        <taxon>Bacteria</taxon>
        <taxon>Bacillati</taxon>
        <taxon>Bacillota</taxon>
        <taxon>Bacilli</taxon>
        <taxon>Bacillales</taxon>
        <taxon>Paenibacillaceae</taxon>
        <taxon>Chengkuizengella</taxon>
    </lineage>
</organism>
<feature type="active site" description="Proton donor/acceptor" evidence="7">
    <location>
        <position position="96"/>
    </location>
</feature>
<dbReference type="CDD" id="cd00959">
    <property type="entry name" value="DeoC"/>
    <property type="match status" value="1"/>
</dbReference>
<comment type="caution">
    <text evidence="8">The sequence shown here is derived from an EMBL/GenBank/DDBJ whole genome shotgun (WGS) entry which is preliminary data.</text>
</comment>
<keyword evidence="4 7" id="KW-0704">Schiff base</keyword>